<reference evidence="3 4" key="1">
    <citation type="submission" date="2024-06" db="EMBL/GenBank/DDBJ databases">
        <title>The Natural Products Discovery Center: Release of the First 8490 Sequenced Strains for Exploring Actinobacteria Biosynthetic Diversity.</title>
        <authorList>
            <person name="Kalkreuter E."/>
            <person name="Kautsar S.A."/>
            <person name="Yang D."/>
            <person name="Bader C.D."/>
            <person name="Teijaro C.N."/>
            <person name="Fluegel L."/>
            <person name="Davis C.M."/>
            <person name="Simpson J.R."/>
            <person name="Lauterbach L."/>
            <person name="Steele A.D."/>
            <person name="Gui C."/>
            <person name="Meng S."/>
            <person name="Li G."/>
            <person name="Viehrig K."/>
            <person name="Ye F."/>
            <person name="Su P."/>
            <person name="Kiefer A.F."/>
            <person name="Nichols A."/>
            <person name="Cepeda A.J."/>
            <person name="Yan W."/>
            <person name="Fan B."/>
            <person name="Jiang Y."/>
            <person name="Adhikari A."/>
            <person name="Zheng C.-J."/>
            <person name="Schuster L."/>
            <person name="Cowan T.M."/>
            <person name="Smanski M.J."/>
            <person name="Chevrette M.G."/>
            <person name="De Carvalho L.P.S."/>
            <person name="Shen B."/>
        </authorList>
    </citation>
    <scope>NUCLEOTIDE SEQUENCE [LARGE SCALE GENOMIC DNA]</scope>
    <source>
        <strain evidence="3 4">NPDC000837</strain>
    </source>
</reference>
<protein>
    <recommendedName>
        <fullName evidence="5">Secreted protein</fullName>
    </recommendedName>
</protein>
<organism evidence="3 4">
    <name type="scientific">Streptomyces xantholiticus</name>
    <dbReference type="NCBI Taxonomy" id="68285"/>
    <lineage>
        <taxon>Bacteria</taxon>
        <taxon>Bacillati</taxon>
        <taxon>Actinomycetota</taxon>
        <taxon>Actinomycetes</taxon>
        <taxon>Kitasatosporales</taxon>
        <taxon>Streptomycetaceae</taxon>
        <taxon>Streptomyces</taxon>
    </lineage>
</organism>
<dbReference type="EMBL" id="JBEPBX010000023">
    <property type="protein sequence ID" value="MER6616258.1"/>
    <property type="molecule type" value="Genomic_DNA"/>
</dbReference>
<evidence type="ECO:0000313" key="3">
    <source>
        <dbReference type="EMBL" id="MER6616258.1"/>
    </source>
</evidence>
<dbReference type="Proteomes" id="UP001445472">
    <property type="component" value="Unassembled WGS sequence"/>
</dbReference>
<keyword evidence="2" id="KW-0472">Membrane</keyword>
<evidence type="ECO:0000256" key="1">
    <source>
        <dbReference type="SAM" id="MobiDB-lite"/>
    </source>
</evidence>
<evidence type="ECO:0000313" key="4">
    <source>
        <dbReference type="Proteomes" id="UP001445472"/>
    </source>
</evidence>
<gene>
    <name evidence="3" type="ORF">ABT276_23385</name>
</gene>
<feature type="region of interest" description="Disordered" evidence="1">
    <location>
        <begin position="131"/>
        <end position="158"/>
    </location>
</feature>
<dbReference type="RefSeq" id="WP_351977634.1">
    <property type="nucleotide sequence ID" value="NZ_JBEPBX010000023.1"/>
</dbReference>
<comment type="caution">
    <text evidence="3">The sequence shown here is derived from an EMBL/GenBank/DDBJ whole genome shotgun (WGS) entry which is preliminary data.</text>
</comment>
<evidence type="ECO:0008006" key="5">
    <source>
        <dbReference type="Google" id="ProtNLM"/>
    </source>
</evidence>
<evidence type="ECO:0000256" key="2">
    <source>
        <dbReference type="SAM" id="Phobius"/>
    </source>
</evidence>
<keyword evidence="2" id="KW-1133">Transmembrane helix</keyword>
<sequence>MNWLVSLAPVLAPLFGMVGVLGGAVLMYRQNKRKNDSDARITKAQVDASKQTADAQTYVEAMKTVTSGFTNLLDQQRSVNAQTLERVSTLESRQIELERKVEHLHEEQRQFRRWKAAAVDYIRDLRDVIRKLTGGPAPAPPRELAADVGNEPESQDAT</sequence>
<proteinExistence type="predicted"/>
<keyword evidence="2" id="KW-0812">Transmembrane</keyword>
<keyword evidence="4" id="KW-1185">Reference proteome</keyword>
<accession>A0ABV1UZQ8</accession>
<feature type="transmembrane region" description="Helical" evidence="2">
    <location>
        <begin position="6"/>
        <end position="28"/>
    </location>
</feature>
<name>A0ABV1UZQ8_9ACTN</name>